<protein>
    <submittedName>
        <fullName evidence="1">Uncharacterized protein</fullName>
    </submittedName>
</protein>
<dbReference type="Proteomes" id="UP000596381">
    <property type="component" value="Segment"/>
</dbReference>
<accession>A0A7U0GBY1</accession>
<sequence>MSKVYLPDTDPNEVFHQRKLLAEALYDVLVAAGMLNTDTQPNGAELVQFAGEFVEFSKENKK</sequence>
<keyword evidence="2" id="KW-1185">Reference proteome</keyword>
<gene>
    <name evidence="1" type="ORF">vBKpMFBKp24_269</name>
</gene>
<evidence type="ECO:0000313" key="2">
    <source>
        <dbReference type="Proteomes" id="UP000596381"/>
    </source>
</evidence>
<dbReference type="EMBL" id="MW394391">
    <property type="protein sequence ID" value="QQV92347.1"/>
    <property type="molecule type" value="Genomic_DNA"/>
</dbReference>
<name>A0A7U0GBY1_9CAUD</name>
<proteinExistence type="predicted"/>
<evidence type="ECO:0000313" key="1">
    <source>
        <dbReference type="EMBL" id="QQV92347.1"/>
    </source>
</evidence>
<organism evidence="1 2">
    <name type="scientific">Klebsiella phage vB_KpM_FBKp24</name>
    <dbReference type="NCBI Taxonomy" id="2801834"/>
    <lineage>
        <taxon>Viruses</taxon>
        <taxon>Duplodnaviria</taxon>
        <taxon>Heunggongvirae</taxon>
        <taxon>Uroviricota</taxon>
        <taxon>Caudoviricetes</taxon>
        <taxon>Chimalliviridae</taxon>
        <taxon>Maaswegvirus</taxon>
        <taxon>Maaswegvirus Kp24</taxon>
    </lineage>
</organism>
<reference evidence="1 2" key="1">
    <citation type="submission" date="2020-12" db="EMBL/GenBank/DDBJ databases">
        <title>Genomic characterization of four novel bacteriophages infecting Klebsiella pneumoniae.</title>
        <authorList>
            <person name="Estrada Bonilla B."/>
            <person name="Costa A.R."/>
            <person name="van Rossum T."/>
            <person name="Hagedoorn S."/>
            <person name="Wallinga H."/>
            <person name="Xiao M."/>
            <person name="Song W."/>
            <person name="Haas P.-J."/>
            <person name="Nobrega F.L."/>
            <person name="Brouns S.J.J."/>
        </authorList>
    </citation>
    <scope>NUCLEOTIDE SEQUENCE [LARGE SCALE GENOMIC DNA]</scope>
</reference>